<feature type="region of interest" description="Disordered" evidence="1">
    <location>
        <begin position="196"/>
        <end position="248"/>
    </location>
</feature>
<feature type="region of interest" description="Disordered" evidence="1">
    <location>
        <begin position="1"/>
        <end position="30"/>
    </location>
</feature>
<feature type="compositionally biased region" description="Low complexity" evidence="1">
    <location>
        <begin position="223"/>
        <end position="234"/>
    </location>
</feature>
<feature type="compositionally biased region" description="Polar residues" evidence="1">
    <location>
        <begin position="197"/>
        <end position="206"/>
    </location>
</feature>
<evidence type="ECO:0000256" key="1">
    <source>
        <dbReference type="SAM" id="MobiDB-lite"/>
    </source>
</evidence>
<proteinExistence type="predicted"/>
<dbReference type="AlphaFoldDB" id="A0A4S8UYM6"/>
<reference evidence="2 3" key="1">
    <citation type="submission" date="2018-10" db="EMBL/GenBank/DDBJ databases">
        <title>Fifty Aureobasidium pullulans genomes reveal a recombining polyextremotolerant generalist.</title>
        <authorList>
            <person name="Gostincar C."/>
            <person name="Turk M."/>
            <person name="Zajc J."/>
            <person name="Gunde-Cimerman N."/>
        </authorList>
    </citation>
    <scope>NUCLEOTIDE SEQUENCE [LARGE SCALE GENOMIC DNA]</scope>
    <source>
        <strain evidence="2 3">EXF-11318</strain>
    </source>
</reference>
<organism evidence="2 3">
    <name type="scientific">Aureobasidium pullulans</name>
    <name type="common">Black yeast</name>
    <name type="synonym">Pullularia pullulans</name>
    <dbReference type="NCBI Taxonomy" id="5580"/>
    <lineage>
        <taxon>Eukaryota</taxon>
        <taxon>Fungi</taxon>
        <taxon>Dikarya</taxon>
        <taxon>Ascomycota</taxon>
        <taxon>Pezizomycotina</taxon>
        <taxon>Dothideomycetes</taxon>
        <taxon>Dothideomycetidae</taxon>
        <taxon>Dothideales</taxon>
        <taxon>Saccotheciaceae</taxon>
        <taxon>Aureobasidium</taxon>
    </lineage>
</organism>
<name>A0A4S8UYM6_AURPU</name>
<sequence length="342" mass="37994">MPWGTFSRSRVQHDLGDSGEPSEDDQSLGQRRGNIEVRCDFRAKHFKWAADDKITKTLAFLYFEFEILQRNVSFELATVEIDIGIPCDKINSSITLKDCAPKNGVTAFARETHVEKKNQLDPDGNAEFLGGGLGLRLGSREKATSTTENRRCIFKAGTPSSEQNIPRIAEFRWEPNGDRDGASRTYAGALTLKCTASAPSQTSHGSGESPRPDPLVSGHLQRSSPSVSYDPSSPETSVLQEPPRSNPALEKNLKLKVSVTVHPRRWWQQLGHSGPKSKESNRIPLLETRRTTPEDFEAQEEELQNMIELRNDELAIAHIAATRAIGNPMPHRNRDVAETQAS</sequence>
<accession>A0A4S8UYM6</accession>
<gene>
    <name evidence="2" type="ORF">D6D24_10657</name>
</gene>
<evidence type="ECO:0000313" key="2">
    <source>
        <dbReference type="EMBL" id="THW03872.1"/>
    </source>
</evidence>
<dbReference type="Proteomes" id="UP000308014">
    <property type="component" value="Unassembled WGS sequence"/>
</dbReference>
<comment type="caution">
    <text evidence="2">The sequence shown here is derived from an EMBL/GenBank/DDBJ whole genome shotgun (WGS) entry which is preliminary data.</text>
</comment>
<protein>
    <submittedName>
        <fullName evidence="2">Uncharacterized protein</fullName>
    </submittedName>
</protein>
<evidence type="ECO:0000313" key="3">
    <source>
        <dbReference type="Proteomes" id="UP000308014"/>
    </source>
</evidence>
<dbReference type="EMBL" id="QZAJ01001054">
    <property type="protein sequence ID" value="THW03872.1"/>
    <property type="molecule type" value="Genomic_DNA"/>
</dbReference>